<dbReference type="PANTHER" id="PTHR21162">
    <property type="entry name" value="P53 AND DNA DAMAGE-REGULATED PROTEIN"/>
    <property type="match status" value="1"/>
</dbReference>
<dbReference type="InterPro" id="IPR030482">
    <property type="entry name" value="PDRG1"/>
</dbReference>
<protein>
    <submittedName>
        <fullName evidence="7">P53 and DNA damage-regulated protein 1</fullName>
    </submittedName>
</protein>
<evidence type="ECO:0000256" key="1">
    <source>
        <dbReference type="ARBA" id="ARBA00004496"/>
    </source>
</evidence>
<keyword evidence="3" id="KW-0143">Chaperone</keyword>
<dbReference type="GO" id="GO:0005737">
    <property type="term" value="C:cytoplasm"/>
    <property type="evidence" value="ECO:0007669"/>
    <property type="project" value="UniProtKB-SubCell"/>
</dbReference>
<proteinExistence type="predicted"/>
<dbReference type="OrthoDB" id="20282at2759"/>
<name>A0A0M3JE51_ANISI</name>
<dbReference type="Proteomes" id="UP000267096">
    <property type="component" value="Unassembled WGS sequence"/>
</dbReference>
<evidence type="ECO:0000313" key="7">
    <source>
        <dbReference type="WBParaSite" id="ASIM_0000589301-mRNA-1"/>
    </source>
</evidence>
<reference evidence="5 6" key="2">
    <citation type="submission" date="2018-11" db="EMBL/GenBank/DDBJ databases">
        <authorList>
            <consortium name="Pathogen Informatics"/>
        </authorList>
    </citation>
    <scope>NUCLEOTIDE SEQUENCE [LARGE SCALE GENOMIC DNA]</scope>
</reference>
<dbReference type="AlphaFoldDB" id="A0A0M3JE51"/>
<sequence>MNDGKSDSELLEASTSKVVDRLRDYEELGQSVIMGKQAIVELDERRQKCREAARHLRNKAKTQGEQSWVCLGKTTFIKLPTNQSLSLIEEDIQVINSTIDSARDELKKRVDELKEMEGSKDLQSLGFKLRPIC</sequence>
<keyword evidence="6" id="KW-1185">Reference proteome</keyword>
<comment type="subcellular location">
    <subcellularLocation>
        <location evidence="1">Cytoplasm</location>
    </subcellularLocation>
</comment>
<keyword evidence="4" id="KW-0175">Coiled coil</keyword>
<accession>A0A0M3JE51</accession>
<keyword evidence="2" id="KW-0963">Cytoplasm</keyword>
<feature type="coiled-coil region" evidence="4">
    <location>
        <begin position="85"/>
        <end position="119"/>
    </location>
</feature>
<reference evidence="7" key="1">
    <citation type="submission" date="2017-02" db="UniProtKB">
        <authorList>
            <consortium name="WormBaseParasite"/>
        </authorList>
    </citation>
    <scope>IDENTIFICATION</scope>
</reference>
<organism evidence="7">
    <name type="scientific">Anisakis simplex</name>
    <name type="common">Herring worm</name>
    <dbReference type="NCBI Taxonomy" id="6269"/>
    <lineage>
        <taxon>Eukaryota</taxon>
        <taxon>Metazoa</taxon>
        <taxon>Ecdysozoa</taxon>
        <taxon>Nematoda</taxon>
        <taxon>Chromadorea</taxon>
        <taxon>Rhabditida</taxon>
        <taxon>Spirurina</taxon>
        <taxon>Ascaridomorpha</taxon>
        <taxon>Ascaridoidea</taxon>
        <taxon>Anisakidae</taxon>
        <taxon>Anisakis</taxon>
        <taxon>Anisakis simplex complex</taxon>
    </lineage>
</organism>
<evidence type="ECO:0000313" key="5">
    <source>
        <dbReference type="EMBL" id="VDK25910.1"/>
    </source>
</evidence>
<dbReference type="EMBL" id="UYRR01011400">
    <property type="protein sequence ID" value="VDK25910.1"/>
    <property type="molecule type" value="Genomic_DNA"/>
</dbReference>
<evidence type="ECO:0000256" key="2">
    <source>
        <dbReference type="ARBA" id="ARBA00022490"/>
    </source>
</evidence>
<evidence type="ECO:0000313" key="6">
    <source>
        <dbReference type="Proteomes" id="UP000267096"/>
    </source>
</evidence>
<dbReference type="CDD" id="cd22860">
    <property type="entry name" value="PDRG1"/>
    <property type="match status" value="1"/>
</dbReference>
<dbReference type="PANTHER" id="PTHR21162:SF0">
    <property type="entry name" value="P53 AND DNA DAMAGE-REGULATED PROTEIN 1"/>
    <property type="match status" value="1"/>
</dbReference>
<gene>
    <name evidence="5" type="ORF">ASIM_LOCUS5682</name>
</gene>
<evidence type="ECO:0000256" key="4">
    <source>
        <dbReference type="SAM" id="Coils"/>
    </source>
</evidence>
<dbReference type="WBParaSite" id="ASIM_0000589301-mRNA-1">
    <property type="protein sequence ID" value="ASIM_0000589301-mRNA-1"/>
    <property type="gene ID" value="ASIM_0000589301"/>
</dbReference>
<evidence type="ECO:0000256" key="3">
    <source>
        <dbReference type="ARBA" id="ARBA00023186"/>
    </source>
</evidence>